<evidence type="ECO:0000313" key="3">
    <source>
        <dbReference type="EMBL" id="MBB3939468.1"/>
    </source>
</evidence>
<keyword evidence="1" id="KW-0597">Phosphoprotein</keyword>
<dbReference type="Pfam" id="PF00072">
    <property type="entry name" value="Response_reg"/>
    <property type="match status" value="1"/>
</dbReference>
<dbReference type="GO" id="GO:0000160">
    <property type="term" value="P:phosphorelay signal transduction system"/>
    <property type="evidence" value="ECO:0007669"/>
    <property type="project" value="InterPro"/>
</dbReference>
<reference evidence="3 4" key="1">
    <citation type="submission" date="2020-08" db="EMBL/GenBank/DDBJ databases">
        <title>Genomic Encyclopedia of Type Strains, Phase IV (KMG-IV): sequencing the most valuable type-strain genomes for metagenomic binning, comparative biology and taxonomic classification.</title>
        <authorList>
            <person name="Goeker M."/>
        </authorList>
    </citation>
    <scope>NUCLEOTIDE SEQUENCE [LARGE SCALE GENOMIC DNA]</scope>
    <source>
        <strain evidence="3 4">DSM 27568</strain>
    </source>
</reference>
<keyword evidence="4" id="KW-1185">Reference proteome</keyword>
<protein>
    <submittedName>
        <fullName evidence="3">DNA-binding response OmpR family regulator</fullName>
    </submittedName>
</protein>
<feature type="domain" description="Response regulatory" evidence="2">
    <location>
        <begin position="5"/>
        <end position="115"/>
    </location>
</feature>
<dbReference type="RefSeq" id="WP_183616223.1">
    <property type="nucleotide sequence ID" value="NZ_JACIDY010000002.1"/>
</dbReference>
<dbReference type="Proteomes" id="UP000561459">
    <property type="component" value="Unassembled WGS sequence"/>
</dbReference>
<keyword evidence="3" id="KW-0238">DNA-binding</keyword>
<dbReference type="SMART" id="SM00448">
    <property type="entry name" value="REC"/>
    <property type="match status" value="1"/>
</dbReference>
<feature type="modified residue" description="4-aspartylphosphate" evidence="1">
    <location>
        <position position="53"/>
    </location>
</feature>
<evidence type="ECO:0000259" key="2">
    <source>
        <dbReference type="PROSITE" id="PS50110"/>
    </source>
</evidence>
<dbReference type="InterPro" id="IPR011006">
    <property type="entry name" value="CheY-like_superfamily"/>
</dbReference>
<dbReference type="Gene3D" id="3.40.50.2300">
    <property type="match status" value="1"/>
</dbReference>
<evidence type="ECO:0000256" key="1">
    <source>
        <dbReference type="PROSITE-ProRule" id="PRU00169"/>
    </source>
</evidence>
<dbReference type="GO" id="GO:0003677">
    <property type="term" value="F:DNA binding"/>
    <property type="evidence" value="ECO:0007669"/>
    <property type="project" value="UniProtKB-KW"/>
</dbReference>
<dbReference type="AlphaFoldDB" id="A0A7W6FXP4"/>
<organism evidence="3 4">
    <name type="scientific">Novosphingobium fluoreni</name>
    <dbReference type="NCBI Taxonomy" id="1391222"/>
    <lineage>
        <taxon>Bacteria</taxon>
        <taxon>Pseudomonadati</taxon>
        <taxon>Pseudomonadota</taxon>
        <taxon>Alphaproteobacteria</taxon>
        <taxon>Sphingomonadales</taxon>
        <taxon>Sphingomonadaceae</taxon>
        <taxon>Novosphingobium</taxon>
    </lineage>
</organism>
<name>A0A7W6FXP4_9SPHN</name>
<dbReference type="SUPFAM" id="SSF52172">
    <property type="entry name" value="CheY-like"/>
    <property type="match status" value="1"/>
</dbReference>
<gene>
    <name evidence="3" type="ORF">GGR39_001108</name>
</gene>
<proteinExistence type="predicted"/>
<accession>A0A7W6FXP4</accession>
<comment type="caution">
    <text evidence="3">The sequence shown here is derived from an EMBL/GenBank/DDBJ whole genome shotgun (WGS) entry which is preliminary data.</text>
</comment>
<dbReference type="EMBL" id="JACIDY010000002">
    <property type="protein sequence ID" value="MBB3939468.1"/>
    <property type="molecule type" value="Genomic_DNA"/>
</dbReference>
<dbReference type="InterPro" id="IPR001789">
    <property type="entry name" value="Sig_transdc_resp-reg_receiver"/>
</dbReference>
<dbReference type="PROSITE" id="PS50110">
    <property type="entry name" value="RESPONSE_REGULATORY"/>
    <property type="match status" value="1"/>
</dbReference>
<evidence type="ECO:0000313" key="4">
    <source>
        <dbReference type="Proteomes" id="UP000561459"/>
    </source>
</evidence>
<sequence>MNDAKVVIVEDEFLVALQLEDILVDRGYDVVATVPDFASAEAVSKAPNVALVDLNLRDGPTGPLIARLLCERYNTLIIYVTANSGQIGTPVRTAVGVIHKPFSRETIEGAVAYALDKTLSMPRPAELQPLSSDELLKAS</sequence>